<sequence length="383" mass="43278">MSSSTASSDSATRSSSPARSDSSFLTAPTPLPADLGCLNERGQQISVRIPDLFASVMGTENRVNPFYTIVKARSDAYIARTLQLSEKTAYKTSKADFAFLTASWIPEATEAALYVIQLWQEWVFFFDDQFDEGHLSKDPLRAAEEVVNSLAVLDASYPVVNANDNPLAFLLQRVWLDFKKTASEEHQYRFKFYHKKYMIGLLRQVKANVSNEDHTRQSMDSYIEYRRDTIGAEAPYVMMEWAYGLSLPTHVVSHPSLVTCCLAAIDITLLDNDILSLKKDLDYDVKHNAINVLRASKGHTIQQAIDEVSDMLDERYAAWHAAVDALPVSSWGPEIEAQVRKLLELYIRIPIGTLHWSFRSGRYFGDEGQEVRDTRIMNITLKG</sequence>
<dbReference type="Pfam" id="PF19086">
    <property type="entry name" value="Terpene_syn_C_2"/>
    <property type="match status" value="1"/>
</dbReference>
<keyword evidence="3 4" id="KW-0460">Magnesium</keyword>
<comment type="cofactor">
    <cofactor evidence="1 4">
        <name>Mg(2+)</name>
        <dbReference type="ChEBI" id="CHEBI:18420"/>
    </cofactor>
</comment>
<evidence type="ECO:0000256" key="4">
    <source>
        <dbReference type="RuleBase" id="RU366034"/>
    </source>
</evidence>
<evidence type="ECO:0000313" key="6">
    <source>
        <dbReference type="EMBL" id="KXJ93672.1"/>
    </source>
</evidence>
<dbReference type="SFLD" id="SFLDS00005">
    <property type="entry name" value="Isoprenoid_Synthase_Type_I"/>
    <property type="match status" value="1"/>
</dbReference>
<dbReference type="SFLD" id="SFLDG01020">
    <property type="entry name" value="Terpene_Cyclase_Like_2"/>
    <property type="match status" value="1"/>
</dbReference>
<dbReference type="InParanoid" id="A0A136J950"/>
<dbReference type="Proteomes" id="UP000070501">
    <property type="component" value="Unassembled WGS sequence"/>
</dbReference>
<proteinExistence type="inferred from homology"/>
<dbReference type="PANTHER" id="PTHR35201">
    <property type="entry name" value="TERPENE SYNTHASE"/>
    <property type="match status" value="1"/>
</dbReference>
<dbReference type="PANTHER" id="PTHR35201:SF4">
    <property type="entry name" value="BETA-PINACENE SYNTHASE-RELATED"/>
    <property type="match status" value="1"/>
</dbReference>
<reference evidence="7" key="1">
    <citation type="submission" date="2016-02" db="EMBL/GenBank/DDBJ databases">
        <title>Draft genome sequence of Microdochium bolleyi, a fungal endophyte of beachgrass.</title>
        <authorList>
            <consortium name="DOE Joint Genome Institute"/>
            <person name="David A.S."/>
            <person name="May G."/>
            <person name="Haridas S."/>
            <person name="Lim J."/>
            <person name="Wang M."/>
            <person name="Labutti K."/>
            <person name="Lipzen A."/>
            <person name="Barry K."/>
            <person name="Grigoriev I.V."/>
        </authorList>
    </citation>
    <scope>NUCLEOTIDE SEQUENCE [LARGE SCALE GENOMIC DNA]</scope>
    <source>
        <strain evidence="7">J235TASD1</strain>
    </source>
</reference>
<gene>
    <name evidence="6" type="ORF">Micbo1qcDRAFT_158522</name>
</gene>
<protein>
    <recommendedName>
        <fullName evidence="4">Terpene synthase</fullName>
        <ecNumber evidence="4">4.2.3.-</ecNumber>
    </recommendedName>
</protein>
<accession>A0A136J950</accession>
<keyword evidence="7" id="KW-1185">Reference proteome</keyword>
<dbReference type="AlphaFoldDB" id="A0A136J950"/>
<evidence type="ECO:0000256" key="2">
    <source>
        <dbReference type="ARBA" id="ARBA00006333"/>
    </source>
</evidence>
<dbReference type="InterPro" id="IPR008949">
    <property type="entry name" value="Isoprenoid_synthase_dom_sf"/>
</dbReference>
<dbReference type="EC" id="4.2.3.-" evidence="4"/>
<dbReference type="OrthoDB" id="2861623at2759"/>
<name>A0A136J950_9PEZI</name>
<dbReference type="GO" id="GO:0046872">
    <property type="term" value="F:metal ion binding"/>
    <property type="evidence" value="ECO:0007669"/>
    <property type="project" value="UniProtKB-KW"/>
</dbReference>
<dbReference type="STRING" id="196109.A0A136J950"/>
<evidence type="ECO:0000256" key="5">
    <source>
        <dbReference type="SAM" id="MobiDB-lite"/>
    </source>
</evidence>
<dbReference type="SUPFAM" id="SSF48576">
    <property type="entry name" value="Terpenoid synthases"/>
    <property type="match status" value="1"/>
</dbReference>
<keyword evidence="4" id="KW-0479">Metal-binding</keyword>
<comment type="similarity">
    <text evidence="2 4">Belongs to the terpene synthase family.</text>
</comment>
<dbReference type="EMBL" id="KQ964247">
    <property type="protein sequence ID" value="KXJ93672.1"/>
    <property type="molecule type" value="Genomic_DNA"/>
</dbReference>
<evidence type="ECO:0000313" key="7">
    <source>
        <dbReference type="Proteomes" id="UP000070501"/>
    </source>
</evidence>
<dbReference type="GO" id="GO:0010333">
    <property type="term" value="F:terpene synthase activity"/>
    <property type="evidence" value="ECO:0007669"/>
    <property type="project" value="InterPro"/>
</dbReference>
<feature type="compositionally biased region" description="Low complexity" evidence="5">
    <location>
        <begin position="1"/>
        <end position="23"/>
    </location>
</feature>
<dbReference type="GO" id="GO:0008299">
    <property type="term" value="P:isoprenoid biosynthetic process"/>
    <property type="evidence" value="ECO:0007669"/>
    <property type="project" value="UniProtKB-ARBA"/>
</dbReference>
<evidence type="ECO:0000256" key="3">
    <source>
        <dbReference type="ARBA" id="ARBA00022842"/>
    </source>
</evidence>
<feature type="region of interest" description="Disordered" evidence="5">
    <location>
        <begin position="1"/>
        <end position="26"/>
    </location>
</feature>
<dbReference type="Gene3D" id="1.10.600.10">
    <property type="entry name" value="Farnesyl Diphosphate Synthase"/>
    <property type="match status" value="1"/>
</dbReference>
<organism evidence="6 7">
    <name type="scientific">Microdochium bolleyi</name>
    <dbReference type="NCBI Taxonomy" id="196109"/>
    <lineage>
        <taxon>Eukaryota</taxon>
        <taxon>Fungi</taxon>
        <taxon>Dikarya</taxon>
        <taxon>Ascomycota</taxon>
        <taxon>Pezizomycotina</taxon>
        <taxon>Sordariomycetes</taxon>
        <taxon>Xylariomycetidae</taxon>
        <taxon>Xylariales</taxon>
        <taxon>Microdochiaceae</taxon>
        <taxon>Microdochium</taxon>
    </lineage>
</organism>
<keyword evidence="4" id="KW-0456">Lyase</keyword>
<evidence type="ECO:0000256" key="1">
    <source>
        <dbReference type="ARBA" id="ARBA00001946"/>
    </source>
</evidence>
<dbReference type="InterPro" id="IPR034686">
    <property type="entry name" value="Terpene_cyclase-like_2"/>
</dbReference>